<reference evidence="2" key="1">
    <citation type="journal article" date="2019" name="Int. J. Syst. Evol. Microbiol.">
        <title>The Global Catalogue of Microorganisms (GCM) 10K type strain sequencing project: providing services to taxonomists for standard genome sequencing and annotation.</title>
        <authorList>
            <consortium name="The Broad Institute Genomics Platform"/>
            <consortium name="The Broad Institute Genome Sequencing Center for Infectious Disease"/>
            <person name="Wu L."/>
            <person name="Ma J."/>
        </authorList>
    </citation>
    <scope>NUCLEOTIDE SEQUENCE [LARGE SCALE GENOMIC DNA]</scope>
    <source>
        <strain evidence="2">JCM 17551</strain>
    </source>
</reference>
<keyword evidence="2" id="KW-1185">Reference proteome</keyword>
<dbReference type="EMBL" id="BAABBN010000012">
    <property type="protein sequence ID" value="GAA3933395.1"/>
    <property type="molecule type" value="Genomic_DNA"/>
</dbReference>
<sequence>MSEPKLTKNQAFLAMYSFLDEYYQLTKSDDVGGLLGSMSILSDGHVADPAIQEDWDEAIEKVISGKVNAELQIEIT</sequence>
<dbReference type="RefSeq" id="WP_344799644.1">
    <property type="nucleotide sequence ID" value="NZ_BAABBN010000012.1"/>
</dbReference>
<protein>
    <submittedName>
        <fullName evidence="1">Uncharacterized protein</fullName>
    </submittedName>
</protein>
<dbReference type="Proteomes" id="UP001501565">
    <property type="component" value="Unassembled WGS sequence"/>
</dbReference>
<proteinExistence type="predicted"/>
<evidence type="ECO:0000313" key="2">
    <source>
        <dbReference type="Proteomes" id="UP001501565"/>
    </source>
</evidence>
<gene>
    <name evidence="1" type="ORF">GCM10022277_32500</name>
</gene>
<comment type="caution">
    <text evidence="1">The sequence shown here is derived from an EMBL/GenBank/DDBJ whole genome shotgun (WGS) entry which is preliminary data.</text>
</comment>
<organism evidence="1 2">
    <name type="scientific">Litoribacillus peritrichatus</name>
    <dbReference type="NCBI Taxonomy" id="718191"/>
    <lineage>
        <taxon>Bacteria</taxon>
        <taxon>Pseudomonadati</taxon>
        <taxon>Pseudomonadota</taxon>
        <taxon>Gammaproteobacteria</taxon>
        <taxon>Oceanospirillales</taxon>
        <taxon>Oceanospirillaceae</taxon>
        <taxon>Litoribacillus</taxon>
    </lineage>
</organism>
<evidence type="ECO:0000313" key="1">
    <source>
        <dbReference type="EMBL" id="GAA3933395.1"/>
    </source>
</evidence>
<accession>A0ABP7N1T4</accession>
<name>A0ABP7N1T4_9GAMM</name>